<accession>A0A7C3GTD9</accession>
<dbReference type="InterPro" id="IPR000160">
    <property type="entry name" value="GGDEF_dom"/>
</dbReference>
<name>A0A7C3GTD9_9BACT</name>
<keyword evidence="3" id="KW-0472">Membrane</keyword>
<dbReference type="InterPro" id="IPR050469">
    <property type="entry name" value="Diguanylate_Cyclase"/>
</dbReference>
<dbReference type="Proteomes" id="UP000886043">
    <property type="component" value="Unassembled WGS sequence"/>
</dbReference>
<dbReference type="GO" id="GO:1902201">
    <property type="term" value="P:negative regulation of bacterial-type flagellum-dependent cell motility"/>
    <property type="evidence" value="ECO:0007669"/>
    <property type="project" value="TreeGrafter"/>
</dbReference>
<organism evidence="5">
    <name type="scientific">Thermosulfurimonas dismutans</name>
    <dbReference type="NCBI Taxonomy" id="999894"/>
    <lineage>
        <taxon>Bacteria</taxon>
        <taxon>Pseudomonadati</taxon>
        <taxon>Thermodesulfobacteriota</taxon>
        <taxon>Thermodesulfobacteria</taxon>
        <taxon>Thermodesulfobacteriales</taxon>
        <taxon>Thermodesulfobacteriaceae</taxon>
        <taxon>Thermosulfurimonas</taxon>
    </lineage>
</organism>
<comment type="catalytic activity">
    <reaction evidence="2">
        <text>2 GTP = 3',3'-c-di-GMP + 2 diphosphate</text>
        <dbReference type="Rhea" id="RHEA:24898"/>
        <dbReference type="ChEBI" id="CHEBI:33019"/>
        <dbReference type="ChEBI" id="CHEBI:37565"/>
        <dbReference type="ChEBI" id="CHEBI:58805"/>
        <dbReference type="EC" id="2.7.7.65"/>
    </reaction>
</comment>
<feature type="transmembrane region" description="Helical" evidence="3">
    <location>
        <begin position="174"/>
        <end position="197"/>
    </location>
</feature>
<evidence type="ECO:0000313" key="5">
    <source>
        <dbReference type="EMBL" id="HFC97303.1"/>
    </source>
</evidence>
<evidence type="ECO:0000256" key="3">
    <source>
        <dbReference type="SAM" id="Phobius"/>
    </source>
</evidence>
<dbReference type="EMBL" id="DRMH01000022">
    <property type="protein sequence ID" value="HFC97303.1"/>
    <property type="molecule type" value="Genomic_DNA"/>
</dbReference>
<dbReference type="InterPro" id="IPR043128">
    <property type="entry name" value="Rev_trsase/Diguanyl_cyclase"/>
</dbReference>
<reference evidence="5" key="1">
    <citation type="journal article" date="2020" name="mSystems">
        <title>Genome- and Community-Level Interaction Insights into Carbon Utilization and Element Cycling Functions of Hydrothermarchaeota in Hydrothermal Sediment.</title>
        <authorList>
            <person name="Zhou Z."/>
            <person name="Liu Y."/>
            <person name="Xu W."/>
            <person name="Pan J."/>
            <person name="Luo Z.H."/>
            <person name="Li M."/>
        </authorList>
    </citation>
    <scope>NUCLEOTIDE SEQUENCE [LARGE SCALE GENOMIC DNA]</scope>
    <source>
        <strain evidence="5">HyVt-483</strain>
    </source>
</reference>
<feature type="transmembrane region" description="Helical" evidence="3">
    <location>
        <begin position="22"/>
        <end position="45"/>
    </location>
</feature>
<keyword evidence="3" id="KW-0812">Transmembrane</keyword>
<protein>
    <recommendedName>
        <fullName evidence="1">diguanylate cyclase</fullName>
        <ecNumber evidence="1">2.7.7.65</ecNumber>
    </recommendedName>
</protein>
<dbReference type="FunFam" id="3.30.70.270:FF:000001">
    <property type="entry name" value="Diguanylate cyclase domain protein"/>
    <property type="match status" value="1"/>
</dbReference>
<dbReference type="PANTHER" id="PTHR45138:SF9">
    <property type="entry name" value="DIGUANYLATE CYCLASE DGCM-RELATED"/>
    <property type="match status" value="1"/>
</dbReference>
<dbReference type="CDD" id="cd01949">
    <property type="entry name" value="GGDEF"/>
    <property type="match status" value="1"/>
</dbReference>
<sequence>METACLRFKFLRPLNWILNRSLFWKVGFIIGVCVLVNSLIAFYFFTKLNFLGRHLEQAPFYSYKTLVQEGLRLLQKEEALPPDSPRRLLLREKIRELARVGLKGGTFEGENGLTIQILRPVTYPPARQALQRILKHPEGPGVRAALETVLSWVQKEEDRFLHELENLSRRLGNLYILLFIVLAVFLIWGAVGFLFMVKFPLDRIAGQLDRLLKHGDESCAEDVEECVVKHYAKDEIGVVAEKVNELVRYFADLAIFKHTIEEDQNPEEVYYRLAEVFREKLELPVFALYEVSNSQNTMRPVVLSQPDLEVNAEKFFNANLCRAKRTGHVVSSLEYPGVCRLFLHPDECEHYCVPFMSGGLCIGIAQIFLPKGMATRKMKHIKEKLRTAERYIAEAVPVLEAKRYAQSLREQTLKDPLTGLYNRRFLEEALDNLVAGVLRRKTVLGILMADLDYFKSVNDKYGHDVGDRVLRETAEILKKNVRSSDLVVRFGGEEFLILLVDVRSGESEKIAEKLRAAVETHQFETPKGLIRRTISIGVSEFPTDAQGIWEAIKYADVALYKAKEAGRNRVVRFTPDMWPSEEY</sequence>
<feature type="domain" description="GGDEF" evidence="4">
    <location>
        <begin position="442"/>
        <end position="575"/>
    </location>
</feature>
<dbReference type="SUPFAM" id="SSF55073">
    <property type="entry name" value="Nucleotide cyclase"/>
    <property type="match status" value="1"/>
</dbReference>
<dbReference type="GO" id="GO:0005886">
    <property type="term" value="C:plasma membrane"/>
    <property type="evidence" value="ECO:0007669"/>
    <property type="project" value="TreeGrafter"/>
</dbReference>
<dbReference type="Pfam" id="PF00990">
    <property type="entry name" value="GGDEF"/>
    <property type="match status" value="1"/>
</dbReference>
<evidence type="ECO:0000259" key="4">
    <source>
        <dbReference type="PROSITE" id="PS50887"/>
    </source>
</evidence>
<dbReference type="PROSITE" id="PS50887">
    <property type="entry name" value="GGDEF"/>
    <property type="match status" value="1"/>
</dbReference>
<dbReference type="GO" id="GO:0052621">
    <property type="term" value="F:diguanylate cyclase activity"/>
    <property type="evidence" value="ECO:0007669"/>
    <property type="project" value="UniProtKB-EC"/>
</dbReference>
<proteinExistence type="predicted"/>
<dbReference type="AlphaFoldDB" id="A0A7C3GTD9"/>
<keyword evidence="3" id="KW-1133">Transmembrane helix</keyword>
<comment type="caution">
    <text evidence="5">The sequence shown here is derived from an EMBL/GenBank/DDBJ whole genome shotgun (WGS) entry which is preliminary data.</text>
</comment>
<dbReference type="EC" id="2.7.7.65" evidence="1"/>
<dbReference type="GO" id="GO:0043709">
    <property type="term" value="P:cell adhesion involved in single-species biofilm formation"/>
    <property type="evidence" value="ECO:0007669"/>
    <property type="project" value="TreeGrafter"/>
</dbReference>
<evidence type="ECO:0000256" key="2">
    <source>
        <dbReference type="ARBA" id="ARBA00034247"/>
    </source>
</evidence>
<evidence type="ECO:0000256" key="1">
    <source>
        <dbReference type="ARBA" id="ARBA00012528"/>
    </source>
</evidence>
<dbReference type="NCBIfam" id="TIGR00254">
    <property type="entry name" value="GGDEF"/>
    <property type="match status" value="1"/>
</dbReference>
<dbReference type="Gene3D" id="3.30.70.270">
    <property type="match status" value="1"/>
</dbReference>
<dbReference type="SMART" id="SM00267">
    <property type="entry name" value="GGDEF"/>
    <property type="match status" value="1"/>
</dbReference>
<dbReference type="PANTHER" id="PTHR45138">
    <property type="entry name" value="REGULATORY COMPONENTS OF SENSORY TRANSDUCTION SYSTEM"/>
    <property type="match status" value="1"/>
</dbReference>
<gene>
    <name evidence="5" type="ORF">ENJ40_02430</name>
</gene>
<dbReference type="InterPro" id="IPR029787">
    <property type="entry name" value="Nucleotide_cyclase"/>
</dbReference>